<dbReference type="PANTHER" id="PTHR42709">
    <property type="entry name" value="ALKALINE PHOSPHATASE LIKE PROTEIN"/>
    <property type="match status" value="1"/>
</dbReference>
<name>A0A1I2IEE5_9BACT</name>
<feature type="transmembrane region" description="Helical" evidence="1">
    <location>
        <begin position="39"/>
        <end position="62"/>
    </location>
</feature>
<keyword evidence="1" id="KW-0472">Membrane</keyword>
<feature type="transmembrane region" description="Helical" evidence="1">
    <location>
        <begin position="125"/>
        <end position="149"/>
    </location>
</feature>
<dbReference type="InterPro" id="IPR051311">
    <property type="entry name" value="DedA_domain"/>
</dbReference>
<dbReference type="Pfam" id="PF09335">
    <property type="entry name" value="VTT_dom"/>
    <property type="match status" value="1"/>
</dbReference>
<evidence type="ECO:0000256" key="1">
    <source>
        <dbReference type="SAM" id="Phobius"/>
    </source>
</evidence>
<keyword evidence="1" id="KW-1133">Transmembrane helix</keyword>
<feature type="transmembrane region" description="Helical" evidence="1">
    <location>
        <begin position="161"/>
        <end position="180"/>
    </location>
</feature>
<dbReference type="PANTHER" id="PTHR42709:SF2">
    <property type="entry name" value="INNER MEMBRANE PROTEIN YOHD"/>
    <property type="match status" value="1"/>
</dbReference>
<proteinExistence type="predicted"/>
<dbReference type="RefSeq" id="WP_093835521.1">
    <property type="nucleotide sequence ID" value="NZ_FOLQ01000074.1"/>
</dbReference>
<evidence type="ECO:0000313" key="4">
    <source>
        <dbReference type="Proteomes" id="UP000198598"/>
    </source>
</evidence>
<dbReference type="OrthoDB" id="948134at2"/>
<dbReference type="InterPro" id="IPR032816">
    <property type="entry name" value="VTT_dom"/>
</dbReference>
<gene>
    <name evidence="3" type="ORF">SAMN05216167_1742</name>
</gene>
<dbReference type="STRING" id="662367.SAMN05216167_1742"/>
<accession>A0A1I2IEE5</accession>
<evidence type="ECO:0000259" key="2">
    <source>
        <dbReference type="Pfam" id="PF09335"/>
    </source>
</evidence>
<dbReference type="EMBL" id="FOLQ01000074">
    <property type="protein sequence ID" value="SFF40772.1"/>
    <property type="molecule type" value="Genomic_DNA"/>
</dbReference>
<reference evidence="3 4" key="1">
    <citation type="submission" date="2016-10" db="EMBL/GenBank/DDBJ databases">
        <authorList>
            <person name="de Groot N.N."/>
        </authorList>
    </citation>
    <scope>NUCLEOTIDE SEQUENCE [LARGE SCALE GENOMIC DNA]</scope>
    <source>
        <strain evidence="3 4">DSM 26130</strain>
    </source>
</reference>
<dbReference type="GO" id="GO:0005886">
    <property type="term" value="C:plasma membrane"/>
    <property type="evidence" value="ECO:0007669"/>
    <property type="project" value="TreeGrafter"/>
</dbReference>
<dbReference type="Proteomes" id="UP000198598">
    <property type="component" value="Unassembled WGS sequence"/>
</dbReference>
<protein>
    <submittedName>
        <fullName evidence="3">Membrane protein DedA, SNARE-associated domain</fullName>
    </submittedName>
</protein>
<keyword evidence="1" id="KW-0812">Transmembrane</keyword>
<keyword evidence="4" id="KW-1185">Reference proteome</keyword>
<feature type="transmembrane region" description="Helical" evidence="1">
    <location>
        <begin position="91"/>
        <end position="113"/>
    </location>
</feature>
<sequence length="191" mass="20740">MPLESLIITYGYPILFVGVLLEGEAFLILAAYLAHRGYFALPVVIGLAALASFTMAQIWFVLGDRFGTALLSRRPAWQSRLVRVDAMLQRYGSSLVLGFRALLGLRTLIPVAIGTSAYPARQFTLLNGVGALIWALVVALAGNTIAQGLEVLITDLRQHELAAVVVLALIGLVWGLIRLYRQPKVPLTKGD</sequence>
<feature type="transmembrane region" description="Helical" evidence="1">
    <location>
        <begin position="12"/>
        <end position="32"/>
    </location>
</feature>
<feature type="domain" description="VTT" evidence="2">
    <location>
        <begin position="23"/>
        <end position="143"/>
    </location>
</feature>
<organism evidence="3 4">
    <name type="scientific">Spirosoma endophyticum</name>
    <dbReference type="NCBI Taxonomy" id="662367"/>
    <lineage>
        <taxon>Bacteria</taxon>
        <taxon>Pseudomonadati</taxon>
        <taxon>Bacteroidota</taxon>
        <taxon>Cytophagia</taxon>
        <taxon>Cytophagales</taxon>
        <taxon>Cytophagaceae</taxon>
        <taxon>Spirosoma</taxon>
    </lineage>
</organism>
<evidence type="ECO:0000313" key="3">
    <source>
        <dbReference type="EMBL" id="SFF40772.1"/>
    </source>
</evidence>
<dbReference type="AlphaFoldDB" id="A0A1I2IEE5"/>